<dbReference type="InterPro" id="IPR015853">
    <property type="entry name" value="ABC_transpr_FbpC"/>
</dbReference>
<proteinExistence type="predicted"/>
<evidence type="ECO:0000256" key="2">
    <source>
        <dbReference type="ARBA" id="ARBA00022475"/>
    </source>
</evidence>
<dbReference type="InterPro" id="IPR017871">
    <property type="entry name" value="ABC_transporter-like_CS"/>
</dbReference>
<dbReference type="SUPFAM" id="SSF52540">
    <property type="entry name" value="P-loop containing nucleoside triphosphate hydrolases"/>
    <property type="match status" value="1"/>
</dbReference>
<sequence>MEPMLKLHNISQAYGRQSVVHQLSMELEAGQIGCLLGESGCGKTSVLRTIAGFEPLLEGEIHIAGQLASRADWTLAADQRRVGMVFQDYALFPHLSIFDNIAFGLKGTPKKPVAERVSNLLETMGLANVQERFPHELSGGQQQRVALARALAPQPQLLLLDEPFSNLDVTLREHLSLEVRDILKAQGTTALMVTHNQHEAFAMADLVGVMRSGEIQQWDTAFNLYHHPANPYVADFVGEGVLLPGIVGTDCHVETELGILYGQCCIELPTGTPVNVLIRPEDILYDAALEPNAEVVQRNFRGPNILYTLGMANNTRLQMLMPSTCDHHPGTRIGIRAEVQHLVLFPAR</sequence>
<dbReference type="GO" id="GO:0005524">
    <property type="term" value="F:ATP binding"/>
    <property type="evidence" value="ECO:0007669"/>
    <property type="project" value="UniProtKB-KW"/>
</dbReference>
<dbReference type="PROSITE" id="PS50893">
    <property type="entry name" value="ABC_TRANSPORTER_2"/>
    <property type="match status" value="1"/>
</dbReference>
<dbReference type="PANTHER" id="PTHR42781">
    <property type="entry name" value="SPERMIDINE/PUTRESCINE IMPORT ATP-BINDING PROTEIN POTA"/>
    <property type="match status" value="1"/>
</dbReference>
<dbReference type="InterPro" id="IPR013611">
    <property type="entry name" value="Transp-assoc_OB_typ2"/>
</dbReference>
<dbReference type="InterPro" id="IPR027417">
    <property type="entry name" value="P-loop_NTPase"/>
</dbReference>
<dbReference type="OrthoDB" id="9809450at2"/>
<protein>
    <submittedName>
        <fullName evidence="10">ABC transporter ATP-binding protein</fullName>
    </submittedName>
</protein>
<dbReference type="RefSeq" id="WP_072282964.1">
    <property type="nucleotide sequence ID" value="NZ_CP015519.1"/>
</dbReference>
<dbReference type="Pfam" id="PF08402">
    <property type="entry name" value="TOBE_2"/>
    <property type="match status" value="1"/>
</dbReference>
<evidence type="ECO:0000256" key="5">
    <source>
        <dbReference type="ARBA" id="ARBA00022840"/>
    </source>
</evidence>
<organism evidence="10 11">
    <name type="scientific">Syntrophotalea acetylenivorans</name>
    <dbReference type="NCBI Taxonomy" id="1842532"/>
    <lineage>
        <taxon>Bacteria</taxon>
        <taxon>Pseudomonadati</taxon>
        <taxon>Thermodesulfobacteriota</taxon>
        <taxon>Desulfuromonadia</taxon>
        <taxon>Desulfuromonadales</taxon>
        <taxon>Syntrophotaleaceae</taxon>
        <taxon>Syntrophotalea</taxon>
    </lineage>
</organism>
<dbReference type="GO" id="GO:0015697">
    <property type="term" value="P:quaternary ammonium group transport"/>
    <property type="evidence" value="ECO:0007669"/>
    <property type="project" value="UniProtKB-ARBA"/>
</dbReference>
<dbReference type="GO" id="GO:0043190">
    <property type="term" value="C:ATP-binding cassette (ABC) transporter complex"/>
    <property type="evidence" value="ECO:0007669"/>
    <property type="project" value="InterPro"/>
</dbReference>
<dbReference type="AlphaFoldDB" id="A0A1L3GM45"/>
<evidence type="ECO:0000256" key="7">
    <source>
        <dbReference type="ARBA" id="ARBA00023065"/>
    </source>
</evidence>
<keyword evidence="2" id="KW-1003">Cell membrane</keyword>
<dbReference type="GO" id="GO:0015408">
    <property type="term" value="F:ABC-type ferric iron transporter activity"/>
    <property type="evidence" value="ECO:0007669"/>
    <property type="project" value="InterPro"/>
</dbReference>
<dbReference type="Pfam" id="PF00005">
    <property type="entry name" value="ABC_tran"/>
    <property type="match status" value="1"/>
</dbReference>
<dbReference type="SMART" id="SM00382">
    <property type="entry name" value="AAA"/>
    <property type="match status" value="1"/>
</dbReference>
<keyword evidence="8" id="KW-0472">Membrane</keyword>
<dbReference type="PROSITE" id="PS00211">
    <property type="entry name" value="ABC_TRANSPORTER_1"/>
    <property type="match status" value="1"/>
</dbReference>
<name>A0A1L3GM45_9BACT</name>
<evidence type="ECO:0000259" key="9">
    <source>
        <dbReference type="PROSITE" id="PS50893"/>
    </source>
</evidence>
<keyword evidence="6" id="KW-0408">Iron</keyword>
<keyword evidence="4" id="KW-0547">Nucleotide-binding</keyword>
<evidence type="ECO:0000256" key="8">
    <source>
        <dbReference type="ARBA" id="ARBA00023136"/>
    </source>
</evidence>
<dbReference type="CDD" id="cd03259">
    <property type="entry name" value="ABC_Carb_Solutes_like"/>
    <property type="match status" value="1"/>
</dbReference>
<dbReference type="FunFam" id="3.40.50.300:FF:000425">
    <property type="entry name" value="Probable ABC transporter, ATP-binding subunit"/>
    <property type="match status" value="1"/>
</dbReference>
<accession>A0A1L3GM45</accession>
<reference evidence="10 11" key="1">
    <citation type="journal article" date="2017" name="Genome Announc.">
        <title>Complete Genome Sequences of Two Acetylene-Fermenting Pelobacter acetylenicus Strains.</title>
        <authorList>
            <person name="Sutton J.M."/>
            <person name="Baesman S.M."/>
            <person name="Fierst J.L."/>
            <person name="Poret-Peterson A.T."/>
            <person name="Oremland R.S."/>
            <person name="Dunlap D.S."/>
            <person name="Akob D.M."/>
        </authorList>
    </citation>
    <scope>NUCLEOTIDE SEQUENCE [LARGE SCALE GENOMIC DNA]</scope>
    <source>
        <strain evidence="10 11">SFB93</strain>
    </source>
</reference>
<keyword evidence="3" id="KW-0410">Iron transport</keyword>
<feature type="domain" description="ABC transporter" evidence="9">
    <location>
        <begin position="5"/>
        <end position="237"/>
    </location>
</feature>
<dbReference type="InterPro" id="IPR003439">
    <property type="entry name" value="ABC_transporter-like_ATP-bd"/>
</dbReference>
<gene>
    <name evidence="10" type="ORF">A7E78_03645</name>
</gene>
<dbReference type="InterPro" id="IPR003593">
    <property type="entry name" value="AAA+_ATPase"/>
</dbReference>
<dbReference type="PANTHER" id="PTHR42781:SF4">
    <property type="entry name" value="SPERMIDINE_PUTRESCINE IMPORT ATP-BINDING PROTEIN POTA"/>
    <property type="match status" value="1"/>
</dbReference>
<evidence type="ECO:0000256" key="3">
    <source>
        <dbReference type="ARBA" id="ARBA00022496"/>
    </source>
</evidence>
<dbReference type="Proteomes" id="UP000182517">
    <property type="component" value="Chromosome"/>
</dbReference>
<dbReference type="InterPro" id="IPR050093">
    <property type="entry name" value="ABC_SmlMolc_Importer"/>
</dbReference>
<evidence type="ECO:0000313" key="10">
    <source>
        <dbReference type="EMBL" id="APG27003.1"/>
    </source>
</evidence>
<keyword evidence="1" id="KW-0813">Transport</keyword>
<evidence type="ECO:0000256" key="6">
    <source>
        <dbReference type="ARBA" id="ARBA00023004"/>
    </source>
</evidence>
<evidence type="ECO:0000313" key="11">
    <source>
        <dbReference type="Proteomes" id="UP000182517"/>
    </source>
</evidence>
<dbReference type="SUPFAM" id="SSF50331">
    <property type="entry name" value="MOP-like"/>
    <property type="match status" value="1"/>
</dbReference>
<evidence type="ECO:0000256" key="1">
    <source>
        <dbReference type="ARBA" id="ARBA00022448"/>
    </source>
</evidence>
<dbReference type="GO" id="GO:0016887">
    <property type="term" value="F:ATP hydrolysis activity"/>
    <property type="evidence" value="ECO:0007669"/>
    <property type="project" value="InterPro"/>
</dbReference>
<keyword evidence="7" id="KW-0406">Ion transport</keyword>
<dbReference type="KEGG" id="pef:A7E78_03645"/>
<dbReference type="Gene3D" id="3.40.50.300">
    <property type="entry name" value="P-loop containing nucleotide triphosphate hydrolases"/>
    <property type="match status" value="1"/>
</dbReference>
<dbReference type="InterPro" id="IPR008995">
    <property type="entry name" value="Mo/tungstate-bd_C_term_dom"/>
</dbReference>
<keyword evidence="11" id="KW-1185">Reference proteome</keyword>
<dbReference type="STRING" id="1842532.A7E78_03645"/>
<dbReference type="EMBL" id="CP015519">
    <property type="protein sequence ID" value="APG27003.1"/>
    <property type="molecule type" value="Genomic_DNA"/>
</dbReference>
<keyword evidence="5 10" id="KW-0067">ATP-binding</keyword>
<evidence type="ECO:0000256" key="4">
    <source>
        <dbReference type="ARBA" id="ARBA00022741"/>
    </source>
</evidence>